<dbReference type="RefSeq" id="XP_070914273.1">
    <property type="nucleotide sequence ID" value="XM_071058172.1"/>
</dbReference>
<sequence>MPRKKAKARKPRPPSQQVERKQRTIDYFDFYIRGAWRDWTEERRSEWQQITLPRYKGGVKTWPGITKEEFGLGPQSERAPSGIEFHKYPANFVPDNRAQAYNAARELAERLGPHQLRFVKMLGWGGQGMAALFERLGESDAKAYCVAKCRLDGDEEELKEERKTIRV</sequence>
<gene>
    <name evidence="2" type="ORF">MFIFM68171_02750</name>
</gene>
<accession>A0ABQ0G4Q3</accession>
<proteinExistence type="predicted"/>
<protein>
    <submittedName>
        <fullName evidence="2">Uncharacterized protein</fullName>
    </submittedName>
</protein>
<dbReference type="GeneID" id="98173495"/>
<name>A0ABQ0G4Q3_9PEZI</name>
<keyword evidence="3" id="KW-1185">Reference proteome</keyword>
<evidence type="ECO:0000313" key="2">
    <source>
        <dbReference type="EMBL" id="GAB1312540.1"/>
    </source>
</evidence>
<evidence type="ECO:0000256" key="1">
    <source>
        <dbReference type="SAM" id="MobiDB-lite"/>
    </source>
</evidence>
<dbReference type="Proteomes" id="UP001628179">
    <property type="component" value="Unassembled WGS sequence"/>
</dbReference>
<dbReference type="EMBL" id="BAAFSV010000001">
    <property type="protein sequence ID" value="GAB1312540.1"/>
    <property type="molecule type" value="Genomic_DNA"/>
</dbReference>
<feature type="compositionally biased region" description="Basic residues" evidence="1">
    <location>
        <begin position="1"/>
        <end position="12"/>
    </location>
</feature>
<reference evidence="2 3" key="1">
    <citation type="submission" date="2024-09" db="EMBL/GenBank/DDBJ databases">
        <title>Itraconazole resistance in Madurella fahalii resulting from another homologue of gene encoding cytochrome P450 14-alpha sterol demethylase (CYP51).</title>
        <authorList>
            <person name="Yoshioka I."/>
            <person name="Fahal A.H."/>
            <person name="Kaneko S."/>
            <person name="Yaguchi T."/>
        </authorList>
    </citation>
    <scope>NUCLEOTIDE SEQUENCE [LARGE SCALE GENOMIC DNA]</scope>
    <source>
        <strain evidence="2 3">IFM 68171</strain>
    </source>
</reference>
<evidence type="ECO:0000313" key="3">
    <source>
        <dbReference type="Proteomes" id="UP001628179"/>
    </source>
</evidence>
<organism evidence="2 3">
    <name type="scientific">Madurella fahalii</name>
    <dbReference type="NCBI Taxonomy" id="1157608"/>
    <lineage>
        <taxon>Eukaryota</taxon>
        <taxon>Fungi</taxon>
        <taxon>Dikarya</taxon>
        <taxon>Ascomycota</taxon>
        <taxon>Pezizomycotina</taxon>
        <taxon>Sordariomycetes</taxon>
        <taxon>Sordariomycetidae</taxon>
        <taxon>Sordariales</taxon>
        <taxon>Sordariales incertae sedis</taxon>
        <taxon>Madurella</taxon>
    </lineage>
</organism>
<feature type="region of interest" description="Disordered" evidence="1">
    <location>
        <begin position="1"/>
        <end position="20"/>
    </location>
</feature>
<comment type="caution">
    <text evidence="2">The sequence shown here is derived from an EMBL/GenBank/DDBJ whole genome shotgun (WGS) entry which is preliminary data.</text>
</comment>